<accession>A0ABN3DG18</accession>
<evidence type="ECO:0008006" key="5">
    <source>
        <dbReference type="Google" id="ProtNLM"/>
    </source>
</evidence>
<evidence type="ECO:0000256" key="2">
    <source>
        <dbReference type="SAM" id="Phobius"/>
    </source>
</evidence>
<comment type="caution">
    <text evidence="3">The sequence shown here is derived from an EMBL/GenBank/DDBJ whole genome shotgun (WGS) entry which is preliminary data.</text>
</comment>
<keyword evidence="2" id="KW-1133">Transmembrane helix</keyword>
<feature type="transmembrane region" description="Helical" evidence="2">
    <location>
        <begin position="330"/>
        <end position="352"/>
    </location>
</feature>
<dbReference type="EMBL" id="BAAAQY010000003">
    <property type="protein sequence ID" value="GAA2230261.1"/>
    <property type="molecule type" value="Genomic_DNA"/>
</dbReference>
<gene>
    <name evidence="3" type="ORF">GCM10009851_13780</name>
</gene>
<evidence type="ECO:0000256" key="1">
    <source>
        <dbReference type="SAM" id="MobiDB-lite"/>
    </source>
</evidence>
<evidence type="ECO:0000313" key="4">
    <source>
        <dbReference type="Proteomes" id="UP001500929"/>
    </source>
</evidence>
<sequence length="767" mass="77994">MTNIGYATLDVIPSLKGMGSKLTQGVAPAMRSAGVSGGNTLGQTLVGTAGGFLIGKMAELGLSAAGGFVKSVIAGAADLEQSVGAIDAVFKGSAGQMHEWSQSAATDVGLTKNEFNELGTLIGAQLKNGGTAMDQLAPKTNELIGLGADLSSMFGGTTRDAVDALSAALKGERDPIERYGVSLNQARVDAKAAELGFQKVGGALSQEANQAATIALIMEQTADAHGNFAREADTLAHKQQVLNAMWQDGKTKLGEAFLPAASAAAGVLISVLGPAIESTTSFVNEAIGGITAFGAAWRANDGDVTSSGFPGFMERMANTLRPIFDSFGPMFATIGTSFQAALAPLAPVFAALLPQLVQLWTSFSPFSLLLQAITPILPQVAAMVAQLASTLGGALGTALTSILPVLTSLAQTLTGTLGAALQAFVPVVNRLIAIFSGSLSTTIEALMPVIVEIATVLGGVLGSVLSSLTPVISMVAEALGTILGVVSPLISGIMPLVSAVLKLVAPLIQLTGAILTPLIGLFTALLGPIIKILEPILALVTPLLDLVMVILQPLIDLFTALIGIIGPLLTPIIEALEPILTGVADSIGAVLTPAIGVLTDVLGGLIEFLTGVFTGDWEKAWGGIVQIFEGIWNGIGEMAKGALNGLIDIVNGLIGGVNSITGAVGIPEIPLIPGLANGGTVTRSGTVLVGERGPELLRLPKGAEVDPDISSATAFRSPPIDPSTAANRSADERAGAEIHVHPAPGMSEEAIGKAAKRELDFDLKLGG</sequence>
<feature type="transmembrane region" description="Helical" evidence="2">
    <location>
        <begin position="478"/>
        <end position="501"/>
    </location>
</feature>
<feature type="transmembrane region" description="Helical" evidence="2">
    <location>
        <begin position="542"/>
        <end position="569"/>
    </location>
</feature>
<keyword evidence="2" id="KW-0812">Transmembrane</keyword>
<feature type="transmembrane region" description="Helical" evidence="2">
    <location>
        <begin position="445"/>
        <end position="466"/>
    </location>
</feature>
<feature type="transmembrane region" description="Helical" evidence="2">
    <location>
        <begin position="418"/>
        <end position="439"/>
    </location>
</feature>
<feature type="region of interest" description="Disordered" evidence="1">
    <location>
        <begin position="710"/>
        <end position="737"/>
    </location>
</feature>
<dbReference type="Proteomes" id="UP001500929">
    <property type="component" value="Unassembled WGS sequence"/>
</dbReference>
<feature type="transmembrane region" description="Helical" evidence="2">
    <location>
        <begin position="383"/>
        <end position="406"/>
    </location>
</feature>
<feature type="transmembrane region" description="Helical" evidence="2">
    <location>
        <begin position="359"/>
        <end position="377"/>
    </location>
</feature>
<name>A0ABN3DG18_9MICO</name>
<feature type="transmembrane region" description="Helical" evidence="2">
    <location>
        <begin position="507"/>
        <end position="530"/>
    </location>
</feature>
<keyword evidence="4" id="KW-1185">Reference proteome</keyword>
<keyword evidence="2" id="KW-0472">Membrane</keyword>
<protein>
    <recommendedName>
        <fullName evidence="5">Tape measure protein</fullName>
    </recommendedName>
</protein>
<dbReference type="RefSeq" id="WP_259478875.1">
    <property type="nucleotide sequence ID" value="NZ_BAAAQY010000003.1"/>
</dbReference>
<proteinExistence type="predicted"/>
<dbReference type="InterPro" id="IPR016024">
    <property type="entry name" value="ARM-type_fold"/>
</dbReference>
<evidence type="ECO:0000313" key="3">
    <source>
        <dbReference type="EMBL" id="GAA2230261.1"/>
    </source>
</evidence>
<dbReference type="SUPFAM" id="SSF48371">
    <property type="entry name" value="ARM repeat"/>
    <property type="match status" value="1"/>
</dbReference>
<reference evidence="3 4" key="1">
    <citation type="journal article" date="2019" name="Int. J. Syst. Evol. Microbiol.">
        <title>The Global Catalogue of Microorganisms (GCM) 10K type strain sequencing project: providing services to taxonomists for standard genome sequencing and annotation.</title>
        <authorList>
            <consortium name="The Broad Institute Genomics Platform"/>
            <consortium name="The Broad Institute Genome Sequencing Center for Infectious Disease"/>
            <person name="Wu L."/>
            <person name="Ma J."/>
        </authorList>
    </citation>
    <scope>NUCLEOTIDE SEQUENCE [LARGE SCALE GENOMIC DNA]</scope>
    <source>
        <strain evidence="3 4">JCM 16117</strain>
    </source>
</reference>
<organism evidence="3 4">
    <name type="scientific">Herbiconiux moechotypicola</name>
    <dbReference type="NCBI Taxonomy" id="637393"/>
    <lineage>
        <taxon>Bacteria</taxon>
        <taxon>Bacillati</taxon>
        <taxon>Actinomycetota</taxon>
        <taxon>Actinomycetes</taxon>
        <taxon>Micrococcales</taxon>
        <taxon>Microbacteriaceae</taxon>
        <taxon>Herbiconiux</taxon>
    </lineage>
</organism>